<feature type="signal peptide" evidence="2">
    <location>
        <begin position="1"/>
        <end position="26"/>
    </location>
</feature>
<feature type="region of interest" description="Disordered" evidence="1">
    <location>
        <begin position="31"/>
        <end position="54"/>
    </location>
</feature>
<sequence>MKTKKKLSVKSVLAIALCAVMLMVTACSKQEAQGGNEKDGDGIWHRTDKTWIRR</sequence>
<keyword evidence="2" id="KW-0732">Signal</keyword>
<dbReference type="EMBL" id="CALYLO010000009">
    <property type="protein sequence ID" value="CAH8248118.1"/>
    <property type="molecule type" value="Genomic_DNA"/>
</dbReference>
<dbReference type="RefSeq" id="WP_213427374.1">
    <property type="nucleotide sequence ID" value="NZ_AP031286.1"/>
</dbReference>
<comment type="caution">
    <text evidence="3">The sequence shown here is derived from an EMBL/GenBank/DDBJ whole genome shotgun (WGS) entry which is preliminary data.</text>
</comment>
<evidence type="ECO:0000313" key="4">
    <source>
        <dbReference type="Proteomes" id="UP001154322"/>
    </source>
</evidence>
<feature type="chain" id="PRO_5047513425" description="Lipoprotein" evidence="2">
    <location>
        <begin position="27"/>
        <end position="54"/>
    </location>
</feature>
<name>A0ABM9G863_9BACL</name>
<keyword evidence="4" id="KW-1185">Reference proteome</keyword>
<accession>A0ABM9G863</accession>
<organism evidence="3 4">
    <name type="scientific">Paenibacillus melissococcoides</name>
    <dbReference type="NCBI Taxonomy" id="2912268"/>
    <lineage>
        <taxon>Bacteria</taxon>
        <taxon>Bacillati</taxon>
        <taxon>Bacillota</taxon>
        <taxon>Bacilli</taxon>
        <taxon>Bacillales</taxon>
        <taxon>Paenibacillaceae</taxon>
        <taxon>Paenibacillus</taxon>
    </lineage>
</organism>
<evidence type="ECO:0000256" key="2">
    <source>
        <dbReference type="SAM" id="SignalP"/>
    </source>
</evidence>
<protein>
    <recommendedName>
        <fullName evidence="5">Lipoprotein</fullName>
    </recommendedName>
</protein>
<proteinExistence type="predicted"/>
<dbReference type="PROSITE" id="PS51257">
    <property type="entry name" value="PROKAR_LIPOPROTEIN"/>
    <property type="match status" value="1"/>
</dbReference>
<evidence type="ECO:0008006" key="5">
    <source>
        <dbReference type="Google" id="ProtNLM"/>
    </source>
</evidence>
<evidence type="ECO:0000313" key="3">
    <source>
        <dbReference type="EMBL" id="CAH8248118.1"/>
    </source>
</evidence>
<dbReference type="Proteomes" id="UP001154322">
    <property type="component" value="Unassembled WGS sequence"/>
</dbReference>
<evidence type="ECO:0000256" key="1">
    <source>
        <dbReference type="SAM" id="MobiDB-lite"/>
    </source>
</evidence>
<feature type="compositionally biased region" description="Basic and acidic residues" evidence="1">
    <location>
        <begin position="36"/>
        <end position="54"/>
    </location>
</feature>
<reference evidence="3" key="1">
    <citation type="submission" date="2022-06" db="EMBL/GenBank/DDBJ databases">
        <authorList>
            <person name="Dietemann V."/>
            <person name="Ory F."/>
            <person name="Dainat B."/>
            <person name="Oberhansli S."/>
        </authorList>
    </citation>
    <scope>NUCLEOTIDE SEQUENCE</scope>
    <source>
        <strain evidence="3">Ena-SAMPLE-TAB-26-04-2022-14:26:32:270-5432</strain>
    </source>
</reference>
<gene>
    <name evidence="3" type="ORF">WJ0W_005373</name>
</gene>